<dbReference type="STRING" id="192903.SAMN04488513_10611"/>
<accession>A0A1M6KC90</accession>
<protein>
    <submittedName>
        <fullName evidence="2">Outer membrane protein transport protein (OMPP1/FadL/TodX)</fullName>
    </submittedName>
</protein>
<sequence length="421" mass="46209">MQFMMKMNKVRFSVSIVLLFVMPAIMAQSEGLTSSPYSLYGLGAINQTSIGKTNGMGYSGIGLKTDGEINNLNAANFALIPKNSFFYDVGLKGQYNTYSNRINDESKTTINFSNLAVAFRIADDFGAGIVMVPYTDVGYSLVGIQTNIEGTNQTFESNVSGVGGLSDLRLNLGYGIIEGLRIGANASLLFGNIEEEESFTLGSSSFDLTEKTNYTGVRWGLGMQFDFTDDITLGSTVQFPTALKGNLKRSVLKNIDATDITVESETSDDTADFNMPLELGLGFSARLFKSLTVSADYKNNFWSDTGQTENLGTYVDQSIYAVGLEFVKKKDSYKYGDRIRYRAGYNYDTGYLSVNGSKIDGQSFTAGIGIPVGQGQRSMLNLSYSYGSQGQIQNILVKENFHLLTLNLSLQDVWFQKRKIN</sequence>
<feature type="chain" id="PRO_5012680563" evidence="1">
    <location>
        <begin position="28"/>
        <end position="421"/>
    </location>
</feature>
<keyword evidence="3" id="KW-1185">Reference proteome</keyword>
<organism evidence="2 3">
    <name type="scientific">Pseudozobellia thermophila</name>
    <dbReference type="NCBI Taxonomy" id="192903"/>
    <lineage>
        <taxon>Bacteria</taxon>
        <taxon>Pseudomonadati</taxon>
        <taxon>Bacteroidota</taxon>
        <taxon>Flavobacteriia</taxon>
        <taxon>Flavobacteriales</taxon>
        <taxon>Flavobacteriaceae</taxon>
        <taxon>Pseudozobellia</taxon>
    </lineage>
</organism>
<reference evidence="3" key="1">
    <citation type="submission" date="2016-11" db="EMBL/GenBank/DDBJ databases">
        <authorList>
            <person name="Varghese N."/>
            <person name="Submissions S."/>
        </authorList>
    </citation>
    <scope>NUCLEOTIDE SEQUENCE [LARGE SCALE GENOMIC DNA]</scope>
    <source>
        <strain evidence="3">DSM 19858</strain>
    </source>
</reference>
<dbReference type="Proteomes" id="UP000184543">
    <property type="component" value="Unassembled WGS sequence"/>
</dbReference>
<proteinExistence type="predicted"/>
<feature type="signal peptide" evidence="1">
    <location>
        <begin position="1"/>
        <end position="27"/>
    </location>
</feature>
<evidence type="ECO:0000313" key="2">
    <source>
        <dbReference type="EMBL" id="SHJ56596.1"/>
    </source>
</evidence>
<dbReference type="EMBL" id="FQYU01000006">
    <property type="protein sequence ID" value="SHJ56596.1"/>
    <property type="molecule type" value="Genomic_DNA"/>
</dbReference>
<dbReference type="SUPFAM" id="SSF56935">
    <property type="entry name" value="Porins"/>
    <property type="match status" value="1"/>
</dbReference>
<evidence type="ECO:0000313" key="3">
    <source>
        <dbReference type="Proteomes" id="UP000184543"/>
    </source>
</evidence>
<keyword evidence="1" id="KW-0732">Signal</keyword>
<dbReference type="AlphaFoldDB" id="A0A1M6KC90"/>
<evidence type="ECO:0000256" key="1">
    <source>
        <dbReference type="SAM" id="SignalP"/>
    </source>
</evidence>
<gene>
    <name evidence="2" type="ORF">SAMN04488513_10611</name>
</gene>
<dbReference type="Gene3D" id="2.40.160.60">
    <property type="entry name" value="Outer membrane protein transport protein (OMPP1/FadL/TodX)"/>
    <property type="match status" value="1"/>
</dbReference>
<name>A0A1M6KC90_9FLAO</name>